<dbReference type="Proteomes" id="UP000247257">
    <property type="component" value="Segment"/>
</dbReference>
<protein>
    <submittedName>
        <fullName evidence="1">Uncharacterized protein</fullName>
    </submittedName>
</protein>
<keyword evidence="2" id="KW-1185">Reference proteome</keyword>
<evidence type="ECO:0000313" key="2">
    <source>
        <dbReference type="Proteomes" id="UP000247257"/>
    </source>
</evidence>
<gene>
    <name evidence="1" type="ORF">QLV_21</name>
</gene>
<proteinExistence type="predicted"/>
<name>A0A0R5K4M2_9VIRU</name>
<reference evidence="1 2" key="1">
    <citation type="submission" date="2014-05" db="EMBL/GenBank/DDBJ databases">
        <title>Virophage diversity revealed in metagenomes of freshwater ecosystems.</title>
        <authorList>
            <person name="Oh S."/>
        </authorList>
    </citation>
    <scope>NUCLEOTIDE SEQUENCE [LARGE SCALE GENOMIC DNA]</scope>
</reference>
<organism evidence="1 2">
    <name type="scientific">Qinghai Lake virophage</name>
    <dbReference type="NCBI Taxonomy" id="1516115"/>
    <lineage>
        <taxon>Viruses</taxon>
        <taxon>Varidnaviria</taxon>
        <taxon>Bamfordvirae</taxon>
        <taxon>Preplasmiviricota</taxon>
        <taxon>Polisuviricotina</taxon>
        <taxon>Virophaviricetes</taxon>
        <taxon>Priklausovirales</taxon>
        <taxon>Omnilimnoviroviridae</taxon>
        <taxon>Panaquavirovirus</taxon>
        <taxon>Panaquavirovirus qinghaense</taxon>
    </lineage>
</organism>
<accession>A0A0R5K4M2</accession>
<evidence type="ECO:0000313" key="1">
    <source>
        <dbReference type="EMBL" id="AIF72187.1"/>
    </source>
</evidence>
<dbReference type="EMBL" id="KJ854379">
    <property type="protein sequence ID" value="AIF72187.1"/>
    <property type="molecule type" value="Genomic_DNA"/>
</dbReference>
<sequence length="95" mass="11738">MSKVKPVKENKTADYNKYMNDYIKKKYSENKVQSRCYKNTLNMKKRVEFTKEQNERYNIYLHHIFKMKEMIDELPDGMFEKFLSEYKNISFNLKE</sequence>